<dbReference type="AlphaFoldDB" id="A0A0A0EVL3"/>
<dbReference type="InterPro" id="IPR025543">
    <property type="entry name" value="Dodecin-like"/>
</dbReference>
<proteinExistence type="predicted"/>
<dbReference type="STRING" id="1385517.N800_01175"/>
<protein>
    <recommendedName>
        <fullName evidence="3">Dodecin domain-containing protein</fullName>
    </recommendedName>
</protein>
<dbReference type="InterPro" id="IPR036694">
    <property type="entry name" value="Dodecin-like_sf"/>
</dbReference>
<dbReference type="eggNOG" id="COG3360">
    <property type="taxonomic scope" value="Bacteria"/>
</dbReference>
<organism evidence="1 2">
    <name type="scientific">Lysobacter daejeonensis GH1-9</name>
    <dbReference type="NCBI Taxonomy" id="1385517"/>
    <lineage>
        <taxon>Bacteria</taxon>
        <taxon>Pseudomonadati</taxon>
        <taxon>Pseudomonadota</taxon>
        <taxon>Gammaproteobacteria</taxon>
        <taxon>Lysobacterales</taxon>
        <taxon>Lysobacteraceae</taxon>
        <taxon>Aerolutibacter</taxon>
    </lineage>
</organism>
<evidence type="ECO:0000313" key="2">
    <source>
        <dbReference type="Proteomes" id="UP000029998"/>
    </source>
</evidence>
<dbReference type="OrthoDB" id="9805449at2"/>
<dbReference type="SUPFAM" id="SSF89807">
    <property type="entry name" value="Dodecin-like"/>
    <property type="match status" value="1"/>
</dbReference>
<evidence type="ECO:0008006" key="3">
    <source>
        <dbReference type="Google" id="ProtNLM"/>
    </source>
</evidence>
<dbReference type="Proteomes" id="UP000029998">
    <property type="component" value="Unassembled WGS sequence"/>
</dbReference>
<name>A0A0A0EVL3_9GAMM</name>
<gene>
    <name evidence="1" type="ORF">N800_01175</name>
</gene>
<comment type="caution">
    <text evidence="1">The sequence shown here is derived from an EMBL/GenBank/DDBJ whole genome shotgun (WGS) entry which is preliminary data.</text>
</comment>
<reference evidence="1 2" key="1">
    <citation type="submission" date="2013-08" db="EMBL/GenBank/DDBJ databases">
        <title>Genome sequencing of Lysobacter.</title>
        <authorList>
            <person name="Zhang S."/>
            <person name="Wang G."/>
        </authorList>
    </citation>
    <scope>NUCLEOTIDE SEQUENCE [LARGE SCALE GENOMIC DNA]</scope>
    <source>
        <strain evidence="1 2">GH1-9</strain>
    </source>
</reference>
<evidence type="ECO:0000313" key="1">
    <source>
        <dbReference type="EMBL" id="KGM54559.1"/>
    </source>
</evidence>
<accession>A0A0A0EVL3</accession>
<dbReference type="EMBL" id="AVPU01000012">
    <property type="protein sequence ID" value="KGM54559.1"/>
    <property type="molecule type" value="Genomic_DNA"/>
</dbReference>
<keyword evidence="2" id="KW-1185">Reference proteome</keyword>
<dbReference type="Gene3D" id="3.30.1660.10">
    <property type="entry name" value="Flavin-binding protein dodecin"/>
    <property type="match status" value="1"/>
</dbReference>
<dbReference type="InterPro" id="IPR009923">
    <property type="entry name" value="Dodecin"/>
</dbReference>
<dbReference type="RefSeq" id="WP_036137001.1">
    <property type="nucleotide sequence ID" value="NZ_AVPU01000012.1"/>
</dbReference>
<sequence>MAIAKVIELNASSKASMEDAVKSGLKKCAESVKNIKGAWVNEVKVVTDNDGNVTEWRVNMRVSFVVE</sequence>
<dbReference type="Pfam" id="PF07311">
    <property type="entry name" value="Dodecin"/>
    <property type="match status" value="1"/>
</dbReference>